<dbReference type="InterPro" id="IPR050469">
    <property type="entry name" value="Diguanylate_Cyclase"/>
</dbReference>
<dbReference type="FunFam" id="3.30.70.270:FF:000001">
    <property type="entry name" value="Diguanylate cyclase domain protein"/>
    <property type="match status" value="1"/>
</dbReference>
<evidence type="ECO:0000256" key="4">
    <source>
        <dbReference type="ARBA" id="ARBA00034247"/>
    </source>
</evidence>
<accession>A0A1H2EKT5</accession>
<evidence type="ECO:0000256" key="5">
    <source>
        <dbReference type="SAM" id="Phobius"/>
    </source>
</evidence>
<dbReference type="PANTHER" id="PTHR45138">
    <property type="entry name" value="REGULATORY COMPONENTS OF SENSORY TRANSDUCTION SYSTEM"/>
    <property type="match status" value="1"/>
</dbReference>
<feature type="domain" description="GGDEF" evidence="6">
    <location>
        <begin position="262"/>
        <end position="394"/>
    </location>
</feature>
<dbReference type="OrthoDB" id="9812260at2"/>
<reference evidence="8" key="1">
    <citation type="submission" date="2016-10" db="EMBL/GenBank/DDBJ databases">
        <authorList>
            <person name="Varghese N."/>
            <person name="Submissions S."/>
        </authorList>
    </citation>
    <scope>NUCLEOTIDE SEQUENCE [LARGE SCALE GENOMIC DNA]</scope>
    <source>
        <strain evidence="8">CECT 8338</strain>
    </source>
</reference>
<dbReference type="InterPro" id="IPR000160">
    <property type="entry name" value="GGDEF_dom"/>
</dbReference>
<keyword evidence="8" id="KW-1185">Reference proteome</keyword>
<comment type="cofactor">
    <cofactor evidence="1">
        <name>Mg(2+)</name>
        <dbReference type="ChEBI" id="CHEBI:18420"/>
    </cofactor>
</comment>
<dbReference type="SMART" id="SM00267">
    <property type="entry name" value="GGDEF"/>
    <property type="match status" value="1"/>
</dbReference>
<evidence type="ECO:0000313" key="7">
    <source>
        <dbReference type="EMBL" id="SDT95792.1"/>
    </source>
</evidence>
<comment type="subcellular location">
    <subcellularLocation>
        <location evidence="2">Cell inner membrane</location>
    </subcellularLocation>
</comment>
<evidence type="ECO:0000256" key="3">
    <source>
        <dbReference type="ARBA" id="ARBA00012528"/>
    </source>
</evidence>
<dbReference type="STRING" id="1434072.SAMN05216210_0825"/>
<organism evidence="7 8">
    <name type="scientific">Halopseudomonas salegens</name>
    <dbReference type="NCBI Taxonomy" id="1434072"/>
    <lineage>
        <taxon>Bacteria</taxon>
        <taxon>Pseudomonadati</taxon>
        <taxon>Pseudomonadota</taxon>
        <taxon>Gammaproteobacteria</taxon>
        <taxon>Pseudomonadales</taxon>
        <taxon>Pseudomonadaceae</taxon>
        <taxon>Halopseudomonas</taxon>
    </lineage>
</organism>
<feature type="transmembrane region" description="Helical" evidence="5">
    <location>
        <begin position="170"/>
        <end position="189"/>
    </location>
</feature>
<dbReference type="Proteomes" id="UP000243924">
    <property type="component" value="Chromosome I"/>
</dbReference>
<dbReference type="PROSITE" id="PS50887">
    <property type="entry name" value="GGDEF"/>
    <property type="match status" value="1"/>
</dbReference>
<keyword evidence="5" id="KW-0472">Membrane</keyword>
<sequence>MTANHDPYALAPFRAEFRDAQTEKAFLKHVEQGTARHLKIALAIWAGMVLLFGSLDYGDLGLTDGFYTLMTMRVLQAVAIACLIVWVYRRPNLASWSLPLTLAEILGFPLMFVIFFIRPDIAAWNVGVICIILISIYVFVPNRLMYNNLVALFGLVGTLVSLGIRGSELATLLPLSVVMCLPIVTGYVASRRLQLVQRQEFSLLQEVNRSNQELCDEIERRKSLEAELQRQATTDPLTGLSNRRQYEMLFRRERERCARQGGSMVLGIADLDHFKQINDTHGHDLGDQALKHVASIFLESLRHSDVVGRFGGEEFILLLPDTQMDQAKVVVERLREQLAGTPLGAESLSIPLTATFAITPVRVDDDTIEDIIRRADKGLYQGKREGRNRVVVAA</sequence>
<protein>
    <recommendedName>
        <fullName evidence="3">diguanylate cyclase</fullName>
        <ecNumber evidence="3">2.7.7.65</ecNumber>
    </recommendedName>
</protein>
<dbReference type="AlphaFoldDB" id="A0A1H2EKT5"/>
<feature type="transmembrane region" description="Helical" evidence="5">
    <location>
        <begin position="123"/>
        <end position="140"/>
    </location>
</feature>
<dbReference type="EC" id="2.7.7.65" evidence="3"/>
<feature type="transmembrane region" description="Helical" evidence="5">
    <location>
        <begin position="38"/>
        <end position="55"/>
    </location>
</feature>
<feature type="transmembrane region" description="Helical" evidence="5">
    <location>
        <begin position="67"/>
        <end position="88"/>
    </location>
</feature>
<comment type="catalytic activity">
    <reaction evidence="4">
        <text>2 GTP = 3',3'-c-di-GMP + 2 diphosphate</text>
        <dbReference type="Rhea" id="RHEA:24898"/>
        <dbReference type="ChEBI" id="CHEBI:33019"/>
        <dbReference type="ChEBI" id="CHEBI:37565"/>
        <dbReference type="ChEBI" id="CHEBI:58805"/>
        <dbReference type="EC" id="2.7.7.65"/>
    </reaction>
</comment>
<dbReference type="CDD" id="cd01949">
    <property type="entry name" value="GGDEF"/>
    <property type="match status" value="1"/>
</dbReference>
<dbReference type="NCBIfam" id="TIGR00254">
    <property type="entry name" value="GGDEF"/>
    <property type="match status" value="1"/>
</dbReference>
<evidence type="ECO:0000256" key="1">
    <source>
        <dbReference type="ARBA" id="ARBA00001946"/>
    </source>
</evidence>
<dbReference type="PANTHER" id="PTHR45138:SF9">
    <property type="entry name" value="DIGUANYLATE CYCLASE DGCM-RELATED"/>
    <property type="match status" value="1"/>
</dbReference>
<dbReference type="GO" id="GO:0052621">
    <property type="term" value="F:diguanylate cyclase activity"/>
    <property type="evidence" value="ECO:0007669"/>
    <property type="project" value="UniProtKB-EC"/>
</dbReference>
<dbReference type="EMBL" id="LT629787">
    <property type="protein sequence ID" value="SDT95792.1"/>
    <property type="molecule type" value="Genomic_DNA"/>
</dbReference>
<dbReference type="Pfam" id="PF00990">
    <property type="entry name" value="GGDEF"/>
    <property type="match status" value="1"/>
</dbReference>
<dbReference type="InterPro" id="IPR043128">
    <property type="entry name" value="Rev_trsase/Diguanyl_cyclase"/>
</dbReference>
<dbReference type="SUPFAM" id="SSF55073">
    <property type="entry name" value="Nucleotide cyclase"/>
    <property type="match status" value="1"/>
</dbReference>
<proteinExistence type="predicted"/>
<evidence type="ECO:0000259" key="6">
    <source>
        <dbReference type="PROSITE" id="PS50887"/>
    </source>
</evidence>
<evidence type="ECO:0000313" key="8">
    <source>
        <dbReference type="Proteomes" id="UP000243924"/>
    </source>
</evidence>
<dbReference type="Gene3D" id="3.30.70.270">
    <property type="match status" value="1"/>
</dbReference>
<keyword evidence="5" id="KW-0812">Transmembrane</keyword>
<gene>
    <name evidence="7" type="ORF">SAMN05216210_0825</name>
</gene>
<feature type="transmembrane region" description="Helical" evidence="5">
    <location>
        <begin position="100"/>
        <end position="117"/>
    </location>
</feature>
<dbReference type="InterPro" id="IPR029787">
    <property type="entry name" value="Nucleotide_cyclase"/>
</dbReference>
<dbReference type="RefSeq" id="WP_092384405.1">
    <property type="nucleotide sequence ID" value="NZ_LT629787.1"/>
</dbReference>
<name>A0A1H2EKT5_9GAMM</name>
<evidence type="ECO:0000256" key="2">
    <source>
        <dbReference type="ARBA" id="ARBA00004533"/>
    </source>
</evidence>
<keyword evidence="5" id="KW-1133">Transmembrane helix</keyword>
<dbReference type="GO" id="GO:0005886">
    <property type="term" value="C:plasma membrane"/>
    <property type="evidence" value="ECO:0007669"/>
    <property type="project" value="UniProtKB-SubCell"/>
</dbReference>
<feature type="transmembrane region" description="Helical" evidence="5">
    <location>
        <begin position="147"/>
        <end position="164"/>
    </location>
</feature>